<dbReference type="Proteomes" id="UP000195402">
    <property type="component" value="Unassembled WGS sequence"/>
</dbReference>
<dbReference type="InParanoid" id="A0A200RAT2"/>
<reference evidence="2 3" key="1">
    <citation type="journal article" date="2017" name="Mol. Plant">
        <title>The Genome of Medicinal Plant Macleaya cordata Provides New Insights into Benzylisoquinoline Alkaloids Metabolism.</title>
        <authorList>
            <person name="Liu X."/>
            <person name="Liu Y."/>
            <person name="Huang P."/>
            <person name="Ma Y."/>
            <person name="Qing Z."/>
            <person name="Tang Q."/>
            <person name="Cao H."/>
            <person name="Cheng P."/>
            <person name="Zheng Y."/>
            <person name="Yuan Z."/>
            <person name="Zhou Y."/>
            <person name="Liu J."/>
            <person name="Tang Z."/>
            <person name="Zhuo Y."/>
            <person name="Zhang Y."/>
            <person name="Yu L."/>
            <person name="Huang J."/>
            <person name="Yang P."/>
            <person name="Peng Q."/>
            <person name="Zhang J."/>
            <person name="Jiang W."/>
            <person name="Zhang Z."/>
            <person name="Lin K."/>
            <person name="Ro D.K."/>
            <person name="Chen X."/>
            <person name="Xiong X."/>
            <person name="Shang Y."/>
            <person name="Huang S."/>
            <person name="Zeng J."/>
        </authorList>
    </citation>
    <scope>NUCLEOTIDE SEQUENCE [LARGE SCALE GENOMIC DNA]</scope>
    <source>
        <strain evidence="3">cv. BLH2017</strain>
        <tissue evidence="2">Root</tissue>
    </source>
</reference>
<dbReference type="OrthoDB" id="778084at2759"/>
<dbReference type="AlphaFoldDB" id="A0A200RAT2"/>
<keyword evidence="3" id="KW-1185">Reference proteome</keyword>
<feature type="compositionally biased region" description="Basic and acidic residues" evidence="1">
    <location>
        <begin position="48"/>
        <end position="110"/>
    </location>
</feature>
<proteinExistence type="predicted"/>
<dbReference type="PANTHER" id="PTHR34660:SF7">
    <property type="entry name" value="DNA LIGASE-LIKE PROTEIN"/>
    <property type="match status" value="1"/>
</dbReference>
<protein>
    <submittedName>
        <fullName evidence="2">Uncharacterized protein</fullName>
    </submittedName>
</protein>
<dbReference type="STRING" id="56857.A0A200RAT2"/>
<dbReference type="FunCoup" id="A0A200RAT2">
    <property type="interactions" value="104"/>
</dbReference>
<dbReference type="EMBL" id="MVGT01000169">
    <property type="protein sequence ID" value="OVA19830.1"/>
    <property type="molecule type" value="Genomic_DNA"/>
</dbReference>
<evidence type="ECO:0000256" key="1">
    <source>
        <dbReference type="SAM" id="MobiDB-lite"/>
    </source>
</evidence>
<dbReference type="PANTHER" id="PTHR34660">
    <property type="entry name" value="MYB-LIKE PROTEIN X"/>
    <property type="match status" value="1"/>
</dbReference>
<accession>A0A200RAT2</accession>
<gene>
    <name evidence="2" type="ORF">BVC80_1689g17</name>
</gene>
<dbReference type="OMA" id="DESWWLM"/>
<feature type="compositionally biased region" description="Basic and acidic residues" evidence="1">
    <location>
        <begin position="12"/>
        <end position="35"/>
    </location>
</feature>
<feature type="compositionally biased region" description="Pro residues" evidence="1">
    <location>
        <begin position="1"/>
        <end position="11"/>
    </location>
</feature>
<feature type="compositionally biased region" description="Basic residues" evidence="1">
    <location>
        <begin position="36"/>
        <end position="47"/>
    </location>
</feature>
<sequence>MSRCFPYPPPGYEKDEPLPIIEDSIKLQRESEKTKKERRKEKKREKKERKENKKKEKSREDSELENKKHSQKQRSKDEGGKIDQKGRDHPKRREDESEQLEKSGLTEEHGQPASTQNLSDSSDSSQDSRKRKKHELAPVGSHNLGNVLRFRLPLSKHTDKDFEVPPSKVQSCSTSGRPEIVTQKKIDITPRSVSSQLCSTPGRAEILAQDKAEAAAVRTCSSGSRSSLDVEGTQYRDLIENWIPPPLQMECSDFDDQDWLFDTKLRPHGQEAAKRFKASEEDAEWPGRRRSSTSRLWPTACFLAEADIYALPYTVPY</sequence>
<comment type="caution">
    <text evidence="2">The sequence shown here is derived from an EMBL/GenBank/DDBJ whole genome shotgun (WGS) entry which is preliminary data.</text>
</comment>
<name>A0A200RAT2_MACCD</name>
<organism evidence="2 3">
    <name type="scientific">Macleaya cordata</name>
    <name type="common">Five-seeded plume-poppy</name>
    <name type="synonym">Bocconia cordata</name>
    <dbReference type="NCBI Taxonomy" id="56857"/>
    <lineage>
        <taxon>Eukaryota</taxon>
        <taxon>Viridiplantae</taxon>
        <taxon>Streptophyta</taxon>
        <taxon>Embryophyta</taxon>
        <taxon>Tracheophyta</taxon>
        <taxon>Spermatophyta</taxon>
        <taxon>Magnoliopsida</taxon>
        <taxon>Ranunculales</taxon>
        <taxon>Papaveraceae</taxon>
        <taxon>Papaveroideae</taxon>
        <taxon>Macleaya</taxon>
    </lineage>
</organism>
<evidence type="ECO:0000313" key="2">
    <source>
        <dbReference type="EMBL" id="OVA19830.1"/>
    </source>
</evidence>
<evidence type="ECO:0000313" key="3">
    <source>
        <dbReference type="Proteomes" id="UP000195402"/>
    </source>
</evidence>
<feature type="region of interest" description="Disordered" evidence="1">
    <location>
        <begin position="1"/>
        <end position="142"/>
    </location>
</feature>